<keyword evidence="4 12" id="KW-0812">Transmembrane</keyword>
<comment type="similarity">
    <text evidence="1">Belongs to the P2X receptor family.</text>
</comment>
<reference evidence="13 14" key="1">
    <citation type="journal article" date="2011" name="Genome Res.">
        <title>Phylogeny-wide analysis of social amoeba genomes highlights ancient origins for complex intercellular communication.</title>
        <authorList>
            <person name="Heidel A.J."/>
            <person name="Lawal H.M."/>
            <person name="Felder M."/>
            <person name="Schilde C."/>
            <person name="Helps N.R."/>
            <person name="Tunggal B."/>
            <person name="Rivero F."/>
            <person name="John U."/>
            <person name="Schleicher M."/>
            <person name="Eichinger L."/>
            <person name="Platzer M."/>
            <person name="Noegel A.A."/>
            <person name="Schaap P."/>
            <person name="Gloeckner G."/>
        </authorList>
    </citation>
    <scope>NUCLEOTIDE SEQUENCE [LARGE SCALE GENOMIC DNA]</scope>
    <source>
        <strain evidence="14">ATCC 26659 / Pp 5 / PN500</strain>
    </source>
</reference>
<dbReference type="EMBL" id="ADBJ01000026">
    <property type="protein sequence ID" value="EFA81132.1"/>
    <property type="molecule type" value="Genomic_DNA"/>
</dbReference>
<evidence type="ECO:0000256" key="10">
    <source>
        <dbReference type="ARBA" id="ARBA00023303"/>
    </source>
</evidence>
<keyword evidence="2" id="KW-0813">Transport</keyword>
<dbReference type="GO" id="GO:0031164">
    <property type="term" value="C:contractile vacuolar membrane"/>
    <property type="evidence" value="ECO:0007669"/>
    <property type="project" value="UniProtKB-SubCell"/>
</dbReference>
<keyword evidence="8 13" id="KW-0675">Receptor</keyword>
<dbReference type="FunCoup" id="D3BBU9">
    <property type="interactions" value="1"/>
</dbReference>
<evidence type="ECO:0000313" key="13">
    <source>
        <dbReference type="EMBL" id="EFA81132.1"/>
    </source>
</evidence>
<comment type="subcellular location">
    <subcellularLocation>
        <location evidence="11">Contractile vacuole membrane</location>
    </subcellularLocation>
</comment>
<dbReference type="InParanoid" id="D3BBU9"/>
<evidence type="ECO:0000256" key="5">
    <source>
        <dbReference type="ARBA" id="ARBA00022989"/>
    </source>
</evidence>
<dbReference type="Pfam" id="PF00864">
    <property type="entry name" value="P2X_receptor"/>
    <property type="match status" value="1"/>
</dbReference>
<comment type="caution">
    <text evidence="13">The sequence shown here is derived from an EMBL/GenBank/DDBJ whole genome shotgun (WGS) entry which is preliminary data.</text>
</comment>
<dbReference type="GO" id="GO:0140417">
    <property type="term" value="F:intracellularly ATP-gated calcium channel activity"/>
    <property type="evidence" value="ECO:0007669"/>
    <property type="project" value="UniProtKB-ARBA"/>
</dbReference>
<keyword evidence="9" id="KW-1071">Ligand-gated ion channel</keyword>
<evidence type="ECO:0000256" key="8">
    <source>
        <dbReference type="ARBA" id="ARBA00023170"/>
    </source>
</evidence>
<dbReference type="Proteomes" id="UP000001396">
    <property type="component" value="Unassembled WGS sequence"/>
</dbReference>
<name>D3BBU9_HETP5</name>
<dbReference type="FunFam" id="1.10.287.940:FF:000010">
    <property type="entry name" value="P2X receptor E"/>
    <property type="match status" value="1"/>
</dbReference>
<keyword evidence="5 12" id="KW-1133">Transmembrane helix</keyword>
<dbReference type="GO" id="GO:0071476">
    <property type="term" value="P:cellular hypotonic response"/>
    <property type="evidence" value="ECO:0007669"/>
    <property type="project" value="UniProtKB-ARBA"/>
</dbReference>
<proteinExistence type="inferred from homology"/>
<evidence type="ECO:0000256" key="11">
    <source>
        <dbReference type="ARBA" id="ARBA00037850"/>
    </source>
</evidence>
<dbReference type="GO" id="GO:0050848">
    <property type="term" value="P:regulation of calcium-mediated signaling"/>
    <property type="evidence" value="ECO:0007669"/>
    <property type="project" value="UniProtKB-ARBA"/>
</dbReference>
<keyword evidence="7 12" id="KW-0472">Membrane</keyword>
<feature type="transmembrane region" description="Helical" evidence="12">
    <location>
        <begin position="296"/>
        <end position="321"/>
    </location>
</feature>
<evidence type="ECO:0000256" key="9">
    <source>
        <dbReference type="ARBA" id="ARBA00023286"/>
    </source>
</evidence>
<keyword evidence="10" id="KW-0407">Ion channel</keyword>
<dbReference type="PANTHER" id="PTHR10125">
    <property type="entry name" value="P2X PURINOCEPTOR"/>
    <property type="match status" value="1"/>
</dbReference>
<evidence type="ECO:0000313" key="14">
    <source>
        <dbReference type="Proteomes" id="UP000001396"/>
    </source>
</evidence>
<evidence type="ECO:0000256" key="6">
    <source>
        <dbReference type="ARBA" id="ARBA00023065"/>
    </source>
</evidence>
<evidence type="ECO:0000256" key="7">
    <source>
        <dbReference type="ARBA" id="ARBA00023136"/>
    </source>
</evidence>
<dbReference type="RefSeq" id="XP_020433250.1">
    <property type="nucleotide sequence ID" value="XM_020576838.1"/>
</dbReference>
<keyword evidence="3" id="KW-0926">Vacuole</keyword>
<dbReference type="OMA" id="SMFITTR"/>
<keyword evidence="6" id="KW-0406">Ion transport</keyword>
<dbReference type="PANTHER" id="PTHR10125:SF31">
    <property type="entry name" value="P2X RECEPTOR E"/>
    <property type="match status" value="1"/>
</dbReference>
<protein>
    <submittedName>
        <fullName evidence="13">Putative purinergic receptor</fullName>
    </submittedName>
</protein>
<evidence type="ECO:0000256" key="4">
    <source>
        <dbReference type="ARBA" id="ARBA00022692"/>
    </source>
</evidence>
<organism evidence="13 14">
    <name type="scientific">Heterostelium pallidum (strain ATCC 26659 / Pp 5 / PN500)</name>
    <name type="common">Cellular slime mold</name>
    <name type="synonym">Polysphondylium pallidum</name>
    <dbReference type="NCBI Taxonomy" id="670386"/>
    <lineage>
        <taxon>Eukaryota</taxon>
        <taxon>Amoebozoa</taxon>
        <taxon>Evosea</taxon>
        <taxon>Eumycetozoa</taxon>
        <taxon>Dictyostelia</taxon>
        <taxon>Acytosteliales</taxon>
        <taxon>Acytosteliaceae</taxon>
        <taxon>Heterostelium</taxon>
    </lineage>
</organism>
<dbReference type="STRING" id="670386.D3BBU9"/>
<accession>D3BBU9</accession>
<dbReference type="GeneID" id="31361453"/>
<dbReference type="InterPro" id="IPR059116">
    <property type="entry name" value="P2X_receptor"/>
</dbReference>
<dbReference type="AlphaFoldDB" id="D3BBU9"/>
<evidence type="ECO:0000256" key="12">
    <source>
        <dbReference type="SAM" id="Phobius"/>
    </source>
</evidence>
<sequence length="355" mass="39879">MGFLSNVDWDDIFSYQTVKIVKIRDKRLSTILLEKRYLATDSPIGSIRSSLLAPTYRDPSPPYCNTSGNAEYNGFPTFQCQYWDEVLALYPSSSDTSMFITTRATTEQQDTLNNCNLTEPSCVYVTSNVVDLYVADIDNFTIMIDHTVSAPNLDIEYNARELNGRLLGSNGKVWTPPPPSVVGVKNKYDILTLDACLEAAGIDSLDQPSLSNASRSMRNDGVLILVFITYSNMYTYDTSNFRYTYEFKVIKDTKFKAIEPIFTTGVNNRFVFDRHGVKLIFIQTGTIGKFDFQTMLLTFVSGIGLVTVSTVIVDVLAVKLLPQKHKYQKLKYQEVGVSLPLLANENETADAEHKN</sequence>
<keyword evidence="14" id="KW-1185">Reference proteome</keyword>
<evidence type="ECO:0000256" key="1">
    <source>
        <dbReference type="ARBA" id="ARBA00009848"/>
    </source>
</evidence>
<evidence type="ECO:0000256" key="3">
    <source>
        <dbReference type="ARBA" id="ARBA00022554"/>
    </source>
</evidence>
<dbReference type="Gene3D" id="1.10.287.940">
    <property type="entry name" value="atp-gated p2x4 ion channel"/>
    <property type="match status" value="1"/>
</dbReference>
<gene>
    <name evidence="13" type="ORF">PPL_05969</name>
</gene>
<dbReference type="GO" id="GO:0035381">
    <property type="term" value="F:ATP-gated ion channel activity"/>
    <property type="evidence" value="ECO:0007669"/>
    <property type="project" value="TreeGrafter"/>
</dbReference>
<evidence type="ECO:0000256" key="2">
    <source>
        <dbReference type="ARBA" id="ARBA00022448"/>
    </source>
</evidence>